<dbReference type="Gene3D" id="3.40.50.1820">
    <property type="entry name" value="alpha/beta hydrolase"/>
    <property type="match status" value="1"/>
</dbReference>
<organism evidence="4 5">
    <name type="scientific">Candidatus Accumulibacter affinis</name>
    <dbReference type="NCBI Taxonomy" id="2954384"/>
    <lineage>
        <taxon>Bacteria</taxon>
        <taxon>Pseudomonadati</taxon>
        <taxon>Pseudomonadota</taxon>
        <taxon>Betaproteobacteria</taxon>
        <taxon>Candidatus Accumulibacter</taxon>
    </lineage>
</organism>
<dbReference type="InterPro" id="IPR024983">
    <property type="entry name" value="CHAT_dom"/>
</dbReference>
<proteinExistence type="predicted"/>
<dbReference type="GO" id="GO:0006629">
    <property type="term" value="P:lipid metabolic process"/>
    <property type="evidence" value="ECO:0007669"/>
    <property type="project" value="InterPro"/>
</dbReference>
<dbReference type="Pfam" id="PF20308">
    <property type="entry name" value="TPR-S"/>
    <property type="match status" value="1"/>
</dbReference>
<evidence type="ECO:0000313" key="5">
    <source>
        <dbReference type="Proteomes" id="UP000706151"/>
    </source>
</evidence>
<evidence type="ECO:0000256" key="1">
    <source>
        <dbReference type="SAM" id="MobiDB-lite"/>
    </source>
</evidence>
<feature type="domain" description="DUF7379" evidence="3">
    <location>
        <begin position="228"/>
        <end position="309"/>
    </location>
</feature>
<feature type="region of interest" description="Disordered" evidence="1">
    <location>
        <begin position="1270"/>
        <end position="1297"/>
    </location>
</feature>
<feature type="compositionally biased region" description="Low complexity" evidence="1">
    <location>
        <begin position="1991"/>
        <end position="2006"/>
    </location>
</feature>
<dbReference type="Pfam" id="PF24096">
    <property type="entry name" value="DUF7379"/>
    <property type="match status" value="1"/>
</dbReference>
<dbReference type="Pfam" id="PF12770">
    <property type="entry name" value="CHAT"/>
    <property type="match status" value="1"/>
</dbReference>
<dbReference type="Pfam" id="PF02450">
    <property type="entry name" value="LCAT"/>
    <property type="match status" value="1"/>
</dbReference>
<accession>A0A935W8F8</accession>
<dbReference type="InterPro" id="IPR003386">
    <property type="entry name" value="LACT/PDAT_acylTrfase"/>
</dbReference>
<feature type="compositionally biased region" description="Basic and acidic residues" evidence="1">
    <location>
        <begin position="1271"/>
        <end position="1282"/>
    </location>
</feature>
<evidence type="ECO:0000313" key="4">
    <source>
        <dbReference type="EMBL" id="MBK7956350.1"/>
    </source>
</evidence>
<gene>
    <name evidence="4" type="ORF">IPK02_21750</name>
</gene>
<feature type="domain" description="CHAT" evidence="2">
    <location>
        <begin position="1346"/>
        <end position="1631"/>
    </location>
</feature>
<dbReference type="InterPro" id="IPR029058">
    <property type="entry name" value="AB_hydrolase_fold"/>
</dbReference>
<dbReference type="InterPro" id="IPR055803">
    <property type="entry name" value="DUF7379"/>
</dbReference>
<evidence type="ECO:0000259" key="2">
    <source>
        <dbReference type="Pfam" id="PF12770"/>
    </source>
</evidence>
<protein>
    <submittedName>
        <fullName evidence="4">CHAT domain-containing protein</fullName>
    </submittedName>
</protein>
<reference evidence="4 5" key="1">
    <citation type="submission" date="2020-10" db="EMBL/GenBank/DDBJ databases">
        <title>Connecting structure to function with the recovery of over 1000 high-quality activated sludge metagenome-assembled genomes encoding full-length rRNA genes using long-read sequencing.</title>
        <authorList>
            <person name="Singleton C.M."/>
            <person name="Petriglieri F."/>
            <person name="Kristensen J.M."/>
            <person name="Kirkegaard R.H."/>
            <person name="Michaelsen T.Y."/>
            <person name="Andersen M.H."/>
            <person name="Karst S.M."/>
            <person name="Dueholm M.S."/>
            <person name="Nielsen P.H."/>
            <person name="Albertsen M."/>
        </authorList>
    </citation>
    <scope>NUCLEOTIDE SEQUENCE [LARGE SCALE GENOMIC DNA]</scope>
    <source>
        <strain evidence="4">Fred_18-Q3-R57-64_BAT3C.720</strain>
    </source>
</reference>
<dbReference type="InterPro" id="IPR046880">
    <property type="entry name" value="TPR-S"/>
</dbReference>
<dbReference type="PANTHER" id="PTHR11440">
    <property type="entry name" value="LECITHIN-CHOLESTEROL ACYLTRANSFERASE-RELATED"/>
    <property type="match status" value="1"/>
</dbReference>
<evidence type="ECO:0000259" key="3">
    <source>
        <dbReference type="Pfam" id="PF24096"/>
    </source>
</evidence>
<dbReference type="GO" id="GO:0008374">
    <property type="term" value="F:O-acyltransferase activity"/>
    <property type="evidence" value="ECO:0007669"/>
    <property type="project" value="InterPro"/>
</dbReference>
<feature type="region of interest" description="Disordered" evidence="1">
    <location>
        <begin position="1991"/>
        <end position="2015"/>
    </location>
</feature>
<dbReference type="Proteomes" id="UP000706151">
    <property type="component" value="Unassembled WGS sequence"/>
</dbReference>
<dbReference type="SUPFAM" id="SSF53474">
    <property type="entry name" value="alpha/beta-Hydrolases"/>
    <property type="match status" value="1"/>
</dbReference>
<comment type="caution">
    <text evidence="4">The sequence shown here is derived from an EMBL/GenBank/DDBJ whole genome shotgun (WGS) entry which is preliminary data.</text>
</comment>
<sequence>MNTMNNTPPKSLKLTSNAVRTGADLPLPSILRSTTRSGVSEVDPLLAGLVVETVYSLGTPSRGEPAGEAKTLDTEKPQLLAVETEDGTTLFIRSDTLAEAVARLQPEAVVNGEVDFALFHDPNARARGVGDVLWKVASVLRLPADGLVDEAKDLALQWAKEKLGEHFADKAYAMGSVLGAKALMWKIESRLAGRPGLYLWHDRLLAASDRCEPGDPRLNDAAQGKPMLVLIHGTGSYTLGGFSDLREDEATWSQLRQRFPGGIFGFEHRTFSESPAENALALLQALPKGAQVSLLTHSRGGLVGDLLCLGQVADKVIDSYHIDTLDADDPAGLERVAQEERERLRAIRDTLLAGKITVQRYVRVASPARGTCFLSDNLDAALSDFLNLLQWGGGALVGAAATALGGPVASEAFGQGASSCLGVVKRLALEIAGRRIDPRLIPGIAAMCIDSPLVAFLAHPETLRRDGIAMAVIAGDTEFDGFGLSNLRRRVANLFCDWRLFDRNDNDLVVDTDSMFAGLGFRPGASYLYDQDASVTHFRYFRNPPTRDALRAWLADDEPGKLSQFQPLTGGSKTPWRDRDARLAQRGGPAGPRPVAIIIPGIMGTHLEVKRKDAKVAGSGQRIWFNVPRLALGDLERIRDPEANEVDAEDLFEMVYGDLADHLAATHAVIRCPYDWRQAPEKCAETLKDRIEQAARENPGQPIRLVAHSMGGLVARTLIRKHADAWQKVVDSGGRLIMLGTPNNGAHLMVHTLLGKSDAMRMLEKMDREHGLQGLLDIISGFPGALSLLPRPGFADSGSEPRIASNEYYAVNTWQDLKQQITDRWYGNGICGVPAEKLLAGTESFWKDVLPGNEIANPERVIYVFGQSDKTPCGVQRSASGKLKLLFTADGDGSVTWASGRLDNLDLDTRCWYMPVEHGDLTGEAEYFPAIVDLLEKGSTEKLSRLPRRRGEAAGSFVLEAPPPVLGSEEEMVRAFMGSGPRRPRSSRAKATLAVSVRAGDLRFVDQPVLCGHYVGDAISGAEASLDRMLDGALSERERLGVYATDIGTSAIILRPPSCEEGARGSRLGAVIVGLGKFTGQLSARQVTETVRAGVLRFLLQLRDALQVRVDEEVQLFSLLIGWNSTASISVAESVAAITRGVLEANHQFSDALSKSRENGATVSQLCFIELYRNAAIGAAHAVLDLPENLAGELKGLGARINPAATLIIGEGMQDRLNADGDLGHWSRLIVTDADATETSCPPECYETRIISAIPAQQLRRLCAQAGSAELAREAPDQEPSGRPDAASANRPADTSPVEARYYPERLKYVFLSQRARAEAVVQQRQPGLIEAIIRNQRNNPAYDAKLGRTLFQLMVPLDYKAVAREQSRLLMVLDGYTANLPWELLQSDGEPLVLRMPMVRQLSTLHYRPTVRTANANTACIIVSPSTWGFDKRFGGRHQELDKLPAATREGQAISDSLHQAGWNDSDIVVSPADKEALDIFATLYERPYRILMIGAHGIFEATGLDGRSYSGVVLSDGLLLTAVEIDLMEVVPEVVFLSCCHLGSVNNPHSQPNKLAYSLSRKLIEMGVRCVVAAGWAVNDDAACTFASTFFAQLTQGETFGDAIFMARKNAFQQHPGSNTWGAYQAYGDPGYRLQSNSESATRQNSRPYVAVDELLANVHGQRVSNKHRKSEANKPSFTQQRQWVQRQLAKCPPEWAERPDVLQAIAEFYGEFGIDGFAAARDAYQRAVQQEDRSGRVAVRAIEQLANMEARHGGELADQDQFDQALPWIDSAIRRLNALAEAVRGDGDPASNAERAGMLGSALKLKAAALLKKGEEWNALVPCLKEAATAYQSGSRGDPALTPYNTLNALPLAWLADTLVQTLPAAAAIAIECGEQARRQFATSKDFWDAVMSADASMTAWLLNKTLQSAPPDEPPAKPIEALAAHFHRLYDQSVQTLPLSARQWDSVVKQWRLLARFLRKRATGDDCQQAEVLDQLADYYGPRPAANAATSEATSEAVAASPVRKHQRRVL</sequence>
<name>A0A935W8F8_9PROT</name>
<dbReference type="EMBL" id="JADJOT010000012">
    <property type="protein sequence ID" value="MBK7956350.1"/>
    <property type="molecule type" value="Genomic_DNA"/>
</dbReference>